<name>A0A6A6CSH3_ZASCE</name>
<sequence length="189" mass="21533">MKLLPVTAHVAVFLVLTSAKPIWPVDKPRTHILKAFQSLQDSQQLLLAPPDTSIPPPQRVLEPQSPNYRFEAQENSVGVLLTDKTGEVKHFWVPLGRRVYTRDAPTLPVHPLTARITTLINTSPQLANPEKLDQIQCEVWTHSLQSTRRGKRIEQRSFSFAREDGLIRFADEESPFWLRGQEVESYVCS</sequence>
<accession>A0A6A6CSH3</accession>
<dbReference type="Proteomes" id="UP000799537">
    <property type="component" value="Unassembled WGS sequence"/>
</dbReference>
<protein>
    <recommendedName>
        <fullName evidence="4">Ig-like domain-containing protein</fullName>
    </recommendedName>
</protein>
<feature type="signal peptide" evidence="1">
    <location>
        <begin position="1"/>
        <end position="19"/>
    </location>
</feature>
<evidence type="ECO:0008006" key="4">
    <source>
        <dbReference type="Google" id="ProtNLM"/>
    </source>
</evidence>
<dbReference type="EMBL" id="ML993587">
    <property type="protein sequence ID" value="KAF2169653.1"/>
    <property type="molecule type" value="Genomic_DNA"/>
</dbReference>
<dbReference type="OrthoDB" id="3650120at2759"/>
<dbReference type="GeneID" id="54558487"/>
<gene>
    <name evidence="2" type="ORF">M409DRAFT_20066</name>
</gene>
<evidence type="ECO:0000313" key="3">
    <source>
        <dbReference type="Proteomes" id="UP000799537"/>
    </source>
</evidence>
<evidence type="ECO:0000313" key="2">
    <source>
        <dbReference type="EMBL" id="KAF2169653.1"/>
    </source>
</evidence>
<proteinExistence type="predicted"/>
<keyword evidence="1" id="KW-0732">Signal</keyword>
<dbReference type="RefSeq" id="XP_033670542.1">
    <property type="nucleotide sequence ID" value="XM_033805215.1"/>
</dbReference>
<keyword evidence="3" id="KW-1185">Reference proteome</keyword>
<evidence type="ECO:0000256" key="1">
    <source>
        <dbReference type="SAM" id="SignalP"/>
    </source>
</evidence>
<reference evidence="2" key="1">
    <citation type="journal article" date="2020" name="Stud. Mycol.">
        <title>101 Dothideomycetes genomes: a test case for predicting lifestyles and emergence of pathogens.</title>
        <authorList>
            <person name="Haridas S."/>
            <person name="Albert R."/>
            <person name="Binder M."/>
            <person name="Bloem J."/>
            <person name="Labutti K."/>
            <person name="Salamov A."/>
            <person name="Andreopoulos B."/>
            <person name="Baker S."/>
            <person name="Barry K."/>
            <person name="Bills G."/>
            <person name="Bluhm B."/>
            <person name="Cannon C."/>
            <person name="Castanera R."/>
            <person name="Culley D."/>
            <person name="Daum C."/>
            <person name="Ezra D."/>
            <person name="Gonzalez J."/>
            <person name="Henrissat B."/>
            <person name="Kuo A."/>
            <person name="Liang C."/>
            <person name="Lipzen A."/>
            <person name="Lutzoni F."/>
            <person name="Magnuson J."/>
            <person name="Mondo S."/>
            <person name="Nolan M."/>
            <person name="Ohm R."/>
            <person name="Pangilinan J."/>
            <person name="Park H.-J."/>
            <person name="Ramirez L."/>
            <person name="Alfaro M."/>
            <person name="Sun H."/>
            <person name="Tritt A."/>
            <person name="Yoshinaga Y."/>
            <person name="Zwiers L.-H."/>
            <person name="Turgeon B."/>
            <person name="Goodwin S."/>
            <person name="Spatafora J."/>
            <person name="Crous P."/>
            <person name="Grigoriev I."/>
        </authorList>
    </citation>
    <scope>NUCLEOTIDE SEQUENCE</scope>
    <source>
        <strain evidence="2">ATCC 36951</strain>
    </source>
</reference>
<feature type="chain" id="PRO_5025418821" description="Ig-like domain-containing protein" evidence="1">
    <location>
        <begin position="20"/>
        <end position="189"/>
    </location>
</feature>
<organism evidence="2 3">
    <name type="scientific">Zasmidium cellare ATCC 36951</name>
    <dbReference type="NCBI Taxonomy" id="1080233"/>
    <lineage>
        <taxon>Eukaryota</taxon>
        <taxon>Fungi</taxon>
        <taxon>Dikarya</taxon>
        <taxon>Ascomycota</taxon>
        <taxon>Pezizomycotina</taxon>
        <taxon>Dothideomycetes</taxon>
        <taxon>Dothideomycetidae</taxon>
        <taxon>Mycosphaerellales</taxon>
        <taxon>Mycosphaerellaceae</taxon>
        <taxon>Zasmidium</taxon>
    </lineage>
</organism>
<dbReference type="AlphaFoldDB" id="A0A6A6CSH3"/>